<keyword evidence="2" id="KW-0472">Membrane</keyword>
<organism evidence="3 4">
    <name type="scientific">Ameca splendens</name>
    <dbReference type="NCBI Taxonomy" id="208324"/>
    <lineage>
        <taxon>Eukaryota</taxon>
        <taxon>Metazoa</taxon>
        <taxon>Chordata</taxon>
        <taxon>Craniata</taxon>
        <taxon>Vertebrata</taxon>
        <taxon>Euteleostomi</taxon>
        <taxon>Actinopterygii</taxon>
        <taxon>Neopterygii</taxon>
        <taxon>Teleostei</taxon>
        <taxon>Neoteleostei</taxon>
        <taxon>Acanthomorphata</taxon>
        <taxon>Ovalentaria</taxon>
        <taxon>Atherinomorphae</taxon>
        <taxon>Cyprinodontiformes</taxon>
        <taxon>Goodeidae</taxon>
        <taxon>Ameca</taxon>
    </lineage>
</organism>
<protein>
    <submittedName>
        <fullName evidence="3">Uncharacterized protein</fullName>
    </submittedName>
</protein>
<gene>
    <name evidence="3" type="ORF">AMECASPLE_015228</name>
</gene>
<keyword evidence="4" id="KW-1185">Reference proteome</keyword>
<evidence type="ECO:0000256" key="2">
    <source>
        <dbReference type="SAM" id="Phobius"/>
    </source>
</evidence>
<keyword evidence="2" id="KW-1133">Transmembrane helix</keyword>
<dbReference type="EMBL" id="JAHRIP010066897">
    <property type="protein sequence ID" value="MEQ2307138.1"/>
    <property type="molecule type" value="Genomic_DNA"/>
</dbReference>
<name>A0ABV0ZLN2_9TELE</name>
<evidence type="ECO:0000256" key="1">
    <source>
        <dbReference type="SAM" id="MobiDB-lite"/>
    </source>
</evidence>
<proteinExistence type="predicted"/>
<feature type="transmembrane region" description="Helical" evidence="2">
    <location>
        <begin position="12"/>
        <end position="30"/>
    </location>
</feature>
<comment type="caution">
    <text evidence="3">The sequence shown here is derived from an EMBL/GenBank/DDBJ whole genome shotgun (WGS) entry which is preliminary data.</text>
</comment>
<keyword evidence="2" id="KW-0812">Transmembrane</keyword>
<dbReference type="Proteomes" id="UP001469553">
    <property type="component" value="Unassembled WGS sequence"/>
</dbReference>
<feature type="compositionally biased region" description="Polar residues" evidence="1">
    <location>
        <begin position="112"/>
        <end position="127"/>
    </location>
</feature>
<sequence>MSKCNTNHCHGMIHMCLLCLILKFVGSEIFKHNKKNKQLKHIRGHIFFHSTVDILSISMPPNSVIQATAFLAPIHITSCCINGFVPEPTVSPGAKPSCSQGILRVSDHIPSGRSSPSEADRPSQNLL</sequence>
<evidence type="ECO:0000313" key="3">
    <source>
        <dbReference type="EMBL" id="MEQ2307138.1"/>
    </source>
</evidence>
<reference evidence="3 4" key="1">
    <citation type="submission" date="2021-06" db="EMBL/GenBank/DDBJ databases">
        <authorList>
            <person name="Palmer J.M."/>
        </authorList>
    </citation>
    <scope>NUCLEOTIDE SEQUENCE [LARGE SCALE GENOMIC DNA]</scope>
    <source>
        <strain evidence="3 4">AS_MEX2019</strain>
        <tissue evidence="3">Muscle</tissue>
    </source>
</reference>
<evidence type="ECO:0000313" key="4">
    <source>
        <dbReference type="Proteomes" id="UP001469553"/>
    </source>
</evidence>
<accession>A0ABV0ZLN2</accession>
<feature type="region of interest" description="Disordered" evidence="1">
    <location>
        <begin position="108"/>
        <end position="127"/>
    </location>
</feature>